<dbReference type="Pfam" id="PF02309">
    <property type="entry name" value="AUX_IAA"/>
    <property type="match status" value="1"/>
</dbReference>
<keyword evidence="5 6" id="KW-0927">Auxin signaling pathway</keyword>
<feature type="compositionally biased region" description="Low complexity" evidence="7">
    <location>
        <begin position="54"/>
        <end position="74"/>
    </location>
</feature>
<feature type="region of interest" description="Disordered" evidence="7">
    <location>
        <begin position="49"/>
        <end position="74"/>
    </location>
</feature>
<dbReference type="EMBL" id="GDJX01020327">
    <property type="protein sequence ID" value="JAT47609.1"/>
    <property type="molecule type" value="Transcribed_RNA"/>
</dbReference>
<comment type="subcellular location">
    <subcellularLocation>
        <location evidence="1 6">Nucleus</location>
    </subcellularLocation>
</comment>
<dbReference type="PANTHER" id="PTHR31384">
    <property type="entry name" value="AUXIN RESPONSE FACTOR 4-RELATED"/>
    <property type="match status" value="1"/>
</dbReference>
<evidence type="ECO:0000256" key="3">
    <source>
        <dbReference type="ARBA" id="ARBA00023163"/>
    </source>
</evidence>
<comment type="subunit">
    <text evidence="6">Homodimers and heterodimers.</text>
</comment>
<evidence type="ECO:0000256" key="2">
    <source>
        <dbReference type="ARBA" id="ARBA00023015"/>
    </source>
</evidence>
<dbReference type="PROSITE" id="PS51745">
    <property type="entry name" value="PB1"/>
    <property type="match status" value="1"/>
</dbReference>
<protein>
    <recommendedName>
        <fullName evidence="6">Auxin-responsive protein</fullName>
    </recommendedName>
</protein>
<dbReference type="InterPro" id="IPR044835">
    <property type="entry name" value="ARF_plant"/>
</dbReference>
<keyword evidence="6" id="KW-0678">Repressor</keyword>
<dbReference type="AlphaFoldDB" id="A0A1D1XYZ2"/>
<feature type="compositionally biased region" description="Polar residues" evidence="7">
    <location>
        <begin position="256"/>
        <end position="272"/>
    </location>
</feature>
<reference evidence="9" key="1">
    <citation type="submission" date="2015-07" db="EMBL/GenBank/DDBJ databases">
        <title>Transcriptome Assembly of Anthurium amnicola.</title>
        <authorList>
            <person name="Suzuki J."/>
        </authorList>
    </citation>
    <scope>NUCLEOTIDE SEQUENCE</scope>
</reference>
<proteinExistence type="inferred from homology"/>
<dbReference type="FunFam" id="3.10.20.90:FF:000047">
    <property type="entry name" value="Auxin response factor"/>
    <property type="match status" value="1"/>
</dbReference>
<dbReference type="GO" id="GO:0003677">
    <property type="term" value="F:DNA binding"/>
    <property type="evidence" value="ECO:0007669"/>
    <property type="project" value="InterPro"/>
</dbReference>
<dbReference type="PANTHER" id="PTHR31384:SF21">
    <property type="entry name" value="AUXIN RESPONSE FACTOR 19"/>
    <property type="match status" value="1"/>
</dbReference>
<evidence type="ECO:0000256" key="5">
    <source>
        <dbReference type="ARBA" id="ARBA00023294"/>
    </source>
</evidence>
<evidence type="ECO:0000259" key="8">
    <source>
        <dbReference type="PROSITE" id="PS51745"/>
    </source>
</evidence>
<feature type="compositionally biased region" description="Low complexity" evidence="7">
    <location>
        <begin position="240"/>
        <end position="250"/>
    </location>
</feature>
<dbReference type="GO" id="GO:0005634">
    <property type="term" value="C:nucleus"/>
    <property type="evidence" value="ECO:0007669"/>
    <property type="project" value="UniProtKB-SubCell"/>
</dbReference>
<evidence type="ECO:0000256" key="1">
    <source>
        <dbReference type="ARBA" id="ARBA00004123"/>
    </source>
</evidence>
<dbReference type="InterPro" id="IPR053793">
    <property type="entry name" value="PB1-like"/>
</dbReference>
<accession>A0A1D1XYZ2</accession>
<keyword evidence="4 6" id="KW-0539">Nucleus</keyword>
<comment type="function">
    <text evidence="6">Aux/IAA proteins are short-lived transcriptional factors that function as repressors of early auxin response genes at low auxin concentrations.</text>
</comment>
<evidence type="ECO:0000256" key="7">
    <source>
        <dbReference type="SAM" id="MobiDB-lite"/>
    </source>
</evidence>
<dbReference type="SUPFAM" id="SSF54277">
    <property type="entry name" value="CAD &amp; PB1 domains"/>
    <property type="match status" value="1"/>
</dbReference>
<dbReference type="GO" id="GO:0006355">
    <property type="term" value="P:regulation of DNA-templated transcription"/>
    <property type="evidence" value="ECO:0007669"/>
    <property type="project" value="InterPro"/>
</dbReference>
<feature type="region of interest" description="Disordered" evidence="7">
    <location>
        <begin position="240"/>
        <end position="279"/>
    </location>
</feature>
<keyword evidence="2 6" id="KW-0805">Transcription regulation</keyword>
<dbReference type="Gene3D" id="3.10.20.90">
    <property type="entry name" value="Phosphatidylinositol 3-kinase Catalytic Subunit, Chain A, domain 1"/>
    <property type="match status" value="1"/>
</dbReference>
<evidence type="ECO:0000256" key="4">
    <source>
        <dbReference type="ARBA" id="ARBA00023242"/>
    </source>
</evidence>
<feature type="region of interest" description="Disordered" evidence="7">
    <location>
        <begin position="1"/>
        <end position="28"/>
    </location>
</feature>
<feature type="non-terminal residue" evidence="9">
    <location>
        <position position="1"/>
    </location>
</feature>
<evidence type="ECO:0000313" key="9">
    <source>
        <dbReference type="EMBL" id="JAT47609.1"/>
    </source>
</evidence>
<dbReference type="GO" id="GO:0009734">
    <property type="term" value="P:auxin-activated signaling pathway"/>
    <property type="evidence" value="ECO:0007669"/>
    <property type="project" value="UniProtKB-UniRule"/>
</dbReference>
<name>A0A1D1XYZ2_9ARAE</name>
<keyword evidence="3 6" id="KW-0804">Transcription</keyword>
<feature type="region of interest" description="Disordered" evidence="7">
    <location>
        <begin position="134"/>
        <end position="170"/>
    </location>
</feature>
<comment type="similarity">
    <text evidence="6">Belongs to the Aux/IAA family.</text>
</comment>
<dbReference type="InterPro" id="IPR033389">
    <property type="entry name" value="AUX/IAA_dom"/>
</dbReference>
<evidence type="ECO:0000256" key="6">
    <source>
        <dbReference type="RuleBase" id="RU004549"/>
    </source>
</evidence>
<sequence length="620" mass="69965">IAVLPQQQPATHPLQQQQLSLPQHQQSQTMPLHILHQPQQEQSLSANLLKQHPHQQISQQQQQNVIHPQQQQQPQLTLIQPQKVQQIQQQQQSQLNQIRPSNINLGVFDQQQKQHQPYVSQSLAQNQQLSSQILHSPHSQLQQQPFPIPNDQSRQNWYLSNQNPSHPASLPQNLQFQQQLEQQQLLSQRQQQQMQQIHLPQPQLQLLQKLQQQHALSQLSPRLQSQLSQQQHLAPLQNHQFHQPQTQQEQAGSMLLSPTSPNQHQFPIQGSGQLKPHQSVVEQSMIPQIETPSISTSPTSNAYLVSPRNLLSKNQQVSIMLSGETTTQPMNNLVQEPQNKLDPCIKNELHRTKETNQHAYRRGMNDQLDASSSATSFCLDGSAQESLSLPPLCLDSEIQMDPRNNHSFGTTVGLSPDTLLSKGFGSGKYLQNLISAYGNQKDIEPELSTAAISSQSFGVPSIPFNPGSSGETATNENGILNRGVWSNQQQRMRTYTKVQKRGSVGRCIDVTRYKGYDELRHDLACMFGIEDELDDLHRTDWKLVYVDHENDILLVGDDPWEEFVSCVQSIKILSAAEVQQMSLDGDLVNVPTHNPACSGSDNANMWKGNYDDNSAASFDR</sequence>
<feature type="domain" description="PB1" evidence="8">
    <location>
        <begin position="493"/>
        <end position="577"/>
    </location>
</feature>
<gene>
    <name evidence="9" type="primary">ARF16_0</name>
    <name evidence="9" type="ORF">g.18034</name>
</gene>
<organism evidence="9">
    <name type="scientific">Anthurium amnicola</name>
    <dbReference type="NCBI Taxonomy" id="1678845"/>
    <lineage>
        <taxon>Eukaryota</taxon>
        <taxon>Viridiplantae</taxon>
        <taxon>Streptophyta</taxon>
        <taxon>Embryophyta</taxon>
        <taxon>Tracheophyta</taxon>
        <taxon>Spermatophyta</taxon>
        <taxon>Magnoliopsida</taxon>
        <taxon>Liliopsida</taxon>
        <taxon>Araceae</taxon>
        <taxon>Pothoideae</taxon>
        <taxon>Potheae</taxon>
        <taxon>Anthurium</taxon>
    </lineage>
</organism>
<feature type="compositionally biased region" description="Polar residues" evidence="7">
    <location>
        <begin position="137"/>
        <end position="166"/>
    </location>
</feature>